<evidence type="ECO:0000313" key="2">
    <source>
        <dbReference type="Proteomes" id="UP000024404"/>
    </source>
</evidence>
<dbReference type="AlphaFoldDB" id="A0A8R1TNL5"/>
<evidence type="ECO:0000313" key="1">
    <source>
        <dbReference type="EnsemblMetazoa" id="OVOC1309.1"/>
    </source>
</evidence>
<name>A0A8R1TNL5_ONCVO</name>
<accession>A0A8R1TNL5</accession>
<keyword evidence="2" id="KW-1185">Reference proteome</keyword>
<dbReference type="Proteomes" id="UP000024404">
    <property type="component" value="Unassembled WGS sequence"/>
</dbReference>
<organism evidence="1 2">
    <name type="scientific">Onchocerca volvulus</name>
    <dbReference type="NCBI Taxonomy" id="6282"/>
    <lineage>
        <taxon>Eukaryota</taxon>
        <taxon>Metazoa</taxon>
        <taxon>Ecdysozoa</taxon>
        <taxon>Nematoda</taxon>
        <taxon>Chromadorea</taxon>
        <taxon>Rhabditida</taxon>
        <taxon>Spirurina</taxon>
        <taxon>Spiruromorpha</taxon>
        <taxon>Filarioidea</taxon>
        <taxon>Onchocercidae</taxon>
        <taxon>Onchocerca</taxon>
    </lineage>
</organism>
<dbReference type="EMBL" id="CMVM020000036">
    <property type="status" value="NOT_ANNOTATED_CDS"/>
    <property type="molecule type" value="Genomic_DNA"/>
</dbReference>
<dbReference type="EnsemblMetazoa" id="OVOC1309.1">
    <property type="protein sequence ID" value="OVOC1309.1"/>
    <property type="gene ID" value="WBGene00238118"/>
</dbReference>
<protein>
    <submittedName>
        <fullName evidence="1">Uncharacterized protein</fullName>
    </submittedName>
</protein>
<reference evidence="2" key="1">
    <citation type="submission" date="2013-10" db="EMBL/GenBank/DDBJ databases">
        <title>Genome sequencing of Onchocerca volvulus.</title>
        <authorList>
            <person name="Cotton J."/>
            <person name="Tsai J."/>
            <person name="Stanley E."/>
            <person name="Tracey A."/>
            <person name="Holroyd N."/>
            <person name="Lustigman S."/>
            <person name="Berriman M."/>
        </authorList>
    </citation>
    <scope>NUCLEOTIDE SEQUENCE</scope>
</reference>
<sequence>DELLGLFPVRRIKNDDEKAKRQNVDEYFGQQIYEMLNASIICNYYYRDPVTHNPIFAYSKKLGKK</sequence>
<proteinExistence type="predicted"/>
<reference evidence="1" key="2">
    <citation type="submission" date="2022-06" db="UniProtKB">
        <authorList>
            <consortium name="EnsemblMetazoa"/>
        </authorList>
    </citation>
    <scope>IDENTIFICATION</scope>
</reference>
<dbReference type="OMA" id="CNYYYRD"/>